<feature type="domain" description="TadE-like" evidence="2">
    <location>
        <begin position="18"/>
        <end position="60"/>
    </location>
</feature>
<dbReference type="OrthoDB" id="276644at2"/>
<name>A0A5C6EUD2_9BACT</name>
<evidence type="ECO:0000313" key="4">
    <source>
        <dbReference type="Proteomes" id="UP000317977"/>
    </source>
</evidence>
<organism evidence="3 4">
    <name type="scientific">Rubripirellula reticaptiva</name>
    <dbReference type="NCBI Taxonomy" id="2528013"/>
    <lineage>
        <taxon>Bacteria</taxon>
        <taxon>Pseudomonadati</taxon>
        <taxon>Planctomycetota</taxon>
        <taxon>Planctomycetia</taxon>
        <taxon>Pirellulales</taxon>
        <taxon>Pirellulaceae</taxon>
        <taxon>Rubripirellula</taxon>
    </lineage>
</organism>
<feature type="transmembrane region" description="Helical" evidence="1">
    <location>
        <begin position="21"/>
        <end position="47"/>
    </location>
</feature>
<dbReference type="AlphaFoldDB" id="A0A5C6EUD2"/>
<dbReference type="InterPro" id="IPR012495">
    <property type="entry name" value="TadE-like_dom"/>
</dbReference>
<evidence type="ECO:0000259" key="2">
    <source>
        <dbReference type="Pfam" id="PF07811"/>
    </source>
</evidence>
<dbReference type="EMBL" id="SJPX01000003">
    <property type="protein sequence ID" value="TWU51900.1"/>
    <property type="molecule type" value="Genomic_DNA"/>
</dbReference>
<evidence type="ECO:0000313" key="3">
    <source>
        <dbReference type="EMBL" id="TWU51900.1"/>
    </source>
</evidence>
<sequence length="139" mass="14971">MNTSLISRKHITGIPRVGTAIVELAVCLPVLVMMTLATVEACTMLYVQQTLKTTAFEGARVGIVPGATVENINFQCETLLDSHSINGYAISANPSDPTQLSQGDWLEITITAPFADNSLVGGWIYSDKTLERSVSLRAE</sequence>
<protein>
    <submittedName>
        <fullName evidence="3">TadE-like protein</fullName>
    </submittedName>
</protein>
<dbReference type="Pfam" id="PF07811">
    <property type="entry name" value="TadE"/>
    <property type="match status" value="1"/>
</dbReference>
<accession>A0A5C6EUD2</accession>
<keyword evidence="4" id="KW-1185">Reference proteome</keyword>
<evidence type="ECO:0000256" key="1">
    <source>
        <dbReference type="SAM" id="Phobius"/>
    </source>
</evidence>
<gene>
    <name evidence="3" type="ORF">Poly59_34960</name>
</gene>
<keyword evidence="1" id="KW-0812">Transmembrane</keyword>
<dbReference type="Proteomes" id="UP000317977">
    <property type="component" value="Unassembled WGS sequence"/>
</dbReference>
<keyword evidence="1" id="KW-0472">Membrane</keyword>
<reference evidence="3 4" key="1">
    <citation type="submission" date="2019-02" db="EMBL/GenBank/DDBJ databases">
        <title>Deep-cultivation of Planctomycetes and their phenomic and genomic characterization uncovers novel biology.</title>
        <authorList>
            <person name="Wiegand S."/>
            <person name="Jogler M."/>
            <person name="Boedeker C."/>
            <person name="Pinto D."/>
            <person name="Vollmers J."/>
            <person name="Rivas-Marin E."/>
            <person name="Kohn T."/>
            <person name="Peeters S.H."/>
            <person name="Heuer A."/>
            <person name="Rast P."/>
            <person name="Oberbeckmann S."/>
            <person name="Bunk B."/>
            <person name="Jeske O."/>
            <person name="Meyerdierks A."/>
            <person name="Storesund J.E."/>
            <person name="Kallscheuer N."/>
            <person name="Luecker S."/>
            <person name="Lage O.M."/>
            <person name="Pohl T."/>
            <person name="Merkel B.J."/>
            <person name="Hornburger P."/>
            <person name="Mueller R.-W."/>
            <person name="Bruemmer F."/>
            <person name="Labrenz M."/>
            <person name="Spormann A.M."/>
            <person name="Op Den Camp H."/>
            <person name="Overmann J."/>
            <person name="Amann R."/>
            <person name="Jetten M.S.M."/>
            <person name="Mascher T."/>
            <person name="Medema M.H."/>
            <person name="Devos D.P."/>
            <person name="Kaster A.-K."/>
            <person name="Ovreas L."/>
            <person name="Rohde M."/>
            <person name="Galperin M.Y."/>
            <person name="Jogler C."/>
        </authorList>
    </citation>
    <scope>NUCLEOTIDE SEQUENCE [LARGE SCALE GENOMIC DNA]</scope>
    <source>
        <strain evidence="3 4">Poly59</strain>
    </source>
</reference>
<proteinExistence type="predicted"/>
<comment type="caution">
    <text evidence="3">The sequence shown here is derived from an EMBL/GenBank/DDBJ whole genome shotgun (WGS) entry which is preliminary data.</text>
</comment>
<keyword evidence="1" id="KW-1133">Transmembrane helix</keyword>
<dbReference type="RefSeq" id="WP_146535153.1">
    <property type="nucleotide sequence ID" value="NZ_SJPX01000003.1"/>
</dbReference>